<sequence>MNGLVNGDRVQIVLRWPVYCREKKGEECARGATKTEGKKREKSCIERCTRRERMKAIGGYEISNENTSFHIFFFLHSTEKCEKQAILKSICVHVRFAVSFTVACSRLYSPARRLRSISLSTA</sequence>
<reference evidence="1" key="1">
    <citation type="submission" date="2024-04" db="EMBL/GenBank/DDBJ databases">
        <authorList>
            <consortium name="Molecular Ecology Group"/>
        </authorList>
    </citation>
    <scope>NUCLEOTIDE SEQUENCE</scope>
</reference>
<keyword evidence="2" id="KW-1185">Reference proteome</keyword>
<evidence type="ECO:0000313" key="1">
    <source>
        <dbReference type="EMBL" id="CAL1676269.1"/>
    </source>
</evidence>
<gene>
    <name evidence="1" type="ORF">LPLAT_LOCUS2494</name>
</gene>
<dbReference type="AlphaFoldDB" id="A0AAV2N909"/>
<evidence type="ECO:0000313" key="2">
    <source>
        <dbReference type="Proteomes" id="UP001497644"/>
    </source>
</evidence>
<accession>A0AAV2N909</accession>
<protein>
    <submittedName>
        <fullName evidence="1">Uncharacterized protein</fullName>
    </submittedName>
</protein>
<proteinExistence type="predicted"/>
<dbReference type="EMBL" id="OZ034834">
    <property type="protein sequence ID" value="CAL1676269.1"/>
    <property type="molecule type" value="Genomic_DNA"/>
</dbReference>
<dbReference type="Proteomes" id="UP001497644">
    <property type="component" value="Chromosome 11"/>
</dbReference>
<organism evidence="1 2">
    <name type="scientific">Lasius platythorax</name>
    <dbReference type="NCBI Taxonomy" id="488582"/>
    <lineage>
        <taxon>Eukaryota</taxon>
        <taxon>Metazoa</taxon>
        <taxon>Ecdysozoa</taxon>
        <taxon>Arthropoda</taxon>
        <taxon>Hexapoda</taxon>
        <taxon>Insecta</taxon>
        <taxon>Pterygota</taxon>
        <taxon>Neoptera</taxon>
        <taxon>Endopterygota</taxon>
        <taxon>Hymenoptera</taxon>
        <taxon>Apocrita</taxon>
        <taxon>Aculeata</taxon>
        <taxon>Formicoidea</taxon>
        <taxon>Formicidae</taxon>
        <taxon>Formicinae</taxon>
        <taxon>Lasius</taxon>
        <taxon>Lasius</taxon>
    </lineage>
</organism>
<name>A0AAV2N909_9HYME</name>